<protein>
    <submittedName>
        <fullName evidence="8">Sigma-70 family RNA polymerase sigma factor</fullName>
    </submittedName>
</protein>
<dbReference type="Gene3D" id="1.10.1740.10">
    <property type="match status" value="1"/>
</dbReference>
<dbReference type="InterPro" id="IPR013324">
    <property type="entry name" value="RNA_pol_sigma_r3/r4-like"/>
</dbReference>
<dbReference type="PANTHER" id="PTHR43133">
    <property type="entry name" value="RNA POLYMERASE ECF-TYPE SIGMA FACTO"/>
    <property type="match status" value="1"/>
</dbReference>
<dbReference type="CDD" id="cd06171">
    <property type="entry name" value="Sigma70_r4"/>
    <property type="match status" value="1"/>
</dbReference>
<evidence type="ECO:0000256" key="5">
    <source>
        <dbReference type="ARBA" id="ARBA00023163"/>
    </source>
</evidence>
<dbReference type="NCBIfam" id="TIGR02937">
    <property type="entry name" value="sigma70-ECF"/>
    <property type="match status" value="1"/>
</dbReference>
<dbReference type="PANTHER" id="PTHR43133:SF8">
    <property type="entry name" value="RNA POLYMERASE SIGMA FACTOR HI_1459-RELATED"/>
    <property type="match status" value="1"/>
</dbReference>
<evidence type="ECO:0000256" key="6">
    <source>
        <dbReference type="SAM" id="MobiDB-lite"/>
    </source>
</evidence>
<keyword evidence="9" id="KW-1185">Reference proteome</keyword>
<evidence type="ECO:0000313" key="8">
    <source>
        <dbReference type="EMBL" id="MDT0267184.1"/>
    </source>
</evidence>
<name>A0ABU2JRM6_9ACTN</name>
<dbReference type="Gene3D" id="1.10.10.10">
    <property type="entry name" value="Winged helix-like DNA-binding domain superfamily/Winged helix DNA-binding domain"/>
    <property type="match status" value="1"/>
</dbReference>
<gene>
    <name evidence="8" type="ORF">RM844_12885</name>
</gene>
<dbReference type="InterPro" id="IPR013249">
    <property type="entry name" value="RNA_pol_sigma70_r4_t2"/>
</dbReference>
<evidence type="ECO:0000256" key="1">
    <source>
        <dbReference type="ARBA" id="ARBA00010641"/>
    </source>
</evidence>
<organism evidence="8 9">
    <name type="scientific">Streptomyces chisholmiae</name>
    <dbReference type="NCBI Taxonomy" id="3075540"/>
    <lineage>
        <taxon>Bacteria</taxon>
        <taxon>Bacillati</taxon>
        <taxon>Actinomycetota</taxon>
        <taxon>Actinomycetes</taxon>
        <taxon>Kitasatosporales</taxon>
        <taxon>Streptomycetaceae</taxon>
        <taxon>Streptomyces</taxon>
    </lineage>
</organism>
<feature type="domain" description="RNA polymerase sigma factor 70 region 4 type 2" evidence="7">
    <location>
        <begin position="121"/>
        <end position="172"/>
    </location>
</feature>
<dbReference type="SUPFAM" id="SSF88659">
    <property type="entry name" value="Sigma3 and sigma4 domains of RNA polymerase sigma factors"/>
    <property type="match status" value="1"/>
</dbReference>
<dbReference type="Proteomes" id="UP001183410">
    <property type="component" value="Unassembled WGS sequence"/>
</dbReference>
<feature type="region of interest" description="Disordered" evidence="6">
    <location>
        <begin position="177"/>
        <end position="200"/>
    </location>
</feature>
<sequence length="200" mass="22478">MTEAVPRRRTGVAPLSPLPADFRAFHQMYRPAYVRWAELYLGNRVDAEEAVDHAFERLAADWAEALRVDSPAGYAWNVLKHRTIEAARAKGRRPVVMDTAAFETEALHNAVDPIGELEESLSLHQAISELPERQHDVIVLRYCIGYSTVETADILGLTVPGVRSTARYARHRLKETLGLEPGEETQRRAREEAGDDDGDY</sequence>
<comment type="caution">
    <text evidence="8">The sequence shown here is derived from an EMBL/GenBank/DDBJ whole genome shotgun (WGS) entry which is preliminary data.</text>
</comment>
<keyword evidence="3" id="KW-0731">Sigma factor</keyword>
<proteinExistence type="inferred from homology"/>
<comment type="similarity">
    <text evidence="1">Belongs to the sigma-70 factor family. ECF subfamily.</text>
</comment>
<evidence type="ECO:0000256" key="3">
    <source>
        <dbReference type="ARBA" id="ARBA00023082"/>
    </source>
</evidence>
<evidence type="ECO:0000256" key="4">
    <source>
        <dbReference type="ARBA" id="ARBA00023125"/>
    </source>
</evidence>
<keyword evidence="4" id="KW-0238">DNA-binding</keyword>
<dbReference type="RefSeq" id="WP_311667227.1">
    <property type="nucleotide sequence ID" value="NZ_JAVREO010000006.1"/>
</dbReference>
<dbReference type="Pfam" id="PF08281">
    <property type="entry name" value="Sigma70_r4_2"/>
    <property type="match status" value="1"/>
</dbReference>
<dbReference type="InterPro" id="IPR039425">
    <property type="entry name" value="RNA_pol_sigma-70-like"/>
</dbReference>
<evidence type="ECO:0000256" key="2">
    <source>
        <dbReference type="ARBA" id="ARBA00023015"/>
    </source>
</evidence>
<accession>A0ABU2JRM6</accession>
<keyword evidence="5" id="KW-0804">Transcription</keyword>
<dbReference type="InterPro" id="IPR013325">
    <property type="entry name" value="RNA_pol_sigma_r2"/>
</dbReference>
<evidence type="ECO:0000259" key="7">
    <source>
        <dbReference type="Pfam" id="PF08281"/>
    </source>
</evidence>
<dbReference type="InterPro" id="IPR014284">
    <property type="entry name" value="RNA_pol_sigma-70_dom"/>
</dbReference>
<reference evidence="9" key="1">
    <citation type="submission" date="2023-07" db="EMBL/GenBank/DDBJ databases">
        <title>30 novel species of actinomycetes from the DSMZ collection.</title>
        <authorList>
            <person name="Nouioui I."/>
        </authorList>
    </citation>
    <scope>NUCLEOTIDE SEQUENCE [LARGE SCALE GENOMIC DNA]</scope>
    <source>
        <strain evidence="9">DSM 44915</strain>
    </source>
</reference>
<dbReference type="EMBL" id="JAVREO010000006">
    <property type="protein sequence ID" value="MDT0267184.1"/>
    <property type="molecule type" value="Genomic_DNA"/>
</dbReference>
<evidence type="ECO:0000313" key="9">
    <source>
        <dbReference type="Proteomes" id="UP001183410"/>
    </source>
</evidence>
<keyword evidence="2" id="KW-0805">Transcription regulation</keyword>
<dbReference type="InterPro" id="IPR036388">
    <property type="entry name" value="WH-like_DNA-bd_sf"/>
</dbReference>
<dbReference type="SUPFAM" id="SSF88946">
    <property type="entry name" value="Sigma2 domain of RNA polymerase sigma factors"/>
    <property type="match status" value="1"/>
</dbReference>